<dbReference type="SUPFAM" id="SSF54001">
    <property type="entry name" value="Cysteine proteinases"/>
    <property type="match status" value="1"/>
</dbReference>
<evidence type="ECO:0000256" key="2">
    <source>
        <dbReference type="ARBA" id="ARBA00022670"/>
    </source>
</evidence>
<dbReference type="InterPro" id="IPR038765">
    <property type="entry name" value="Papain-like_cys_pep_sf"/>
</dbReference>
<dbReference type="AlphaFoldDB" id="A0A370GZV4"/>
<comment type="similarity">
    <text evidence="1">Belongs to the peptidase C40 family.</text>
</comment>
<dbReference type="PANTHER" id="PTHR47359">
    <property type="entry name" value="PEPTIDOGLYCAN DL-ENDOPEPTIDASE CWLO"/>
    <property type="match status" value="1"/>
</dbReference>
<dbReference type="PROSITE" id="PS51935">
    <property type="entry name" value="NLPC_P60"/>
    <property type="match status" value="1"/>
</dbReference>
<dbReference type="Gene3D" id="3.90.1720.10">
    <property type="entry name" value="endopeptidase domain like (from Nostoc punctiforme)"/>
    <property type="match status" value="1"/>
</dbReference>
<dbReference type="STRING" id="1210089.GCA_001613165_05857"/>
<evidence type="ECO:0000256" key="4">
    <source>
        <dbReference type="ARBA" id="ARBA00022807"/>
    </source>
</evidence>
<dbReference type="Proteomes" id="UP000255355">
    <property type="component" value="Unassembled WGS sequence"/>
</dbReference>
<keyword evidence="2" id="KW-0645">Protease</keyword>
<name>A0A370GZV4_9NOCA</name>
<evidence type="ECO:0000313" key="7">
    <source>
        <dbReference type="Proteomes" id="UP000255355"/>
    </source>
</evidence>
<keyword evidence="3 6" id="KW-0378">Hydrolase</keyword>
<organism evidence="6 7">
    <name type="scientific">Nocardia mexicana</name>
    <dbReference type="NCBI Taxonomy" id="279262"/>
    <lineage>
        <taxon>Bacteria</taxon>
        <taxon>Bacillati</taxon>
        <taxon>Actinomycetota</taxon>
        <taxon>Actinomycetes</taxon>
        <taxon>Mycobacteriales</taxon>
        <taxon>Nocardiaceae</taxon>
        <taxon>Nocardia</taxon>
    </lineage>
</organism>
<dbReference type="InterPro" id="IPR051794">
    <property type="entry name" value="PG_Endopeptidase_C40"/>
</dbReference>
<gene>
    <name evidence="6" type="ORF">DFR68_10832</name>
</gene>
<keyword evidence="7" id="KW-1185">Reference proteome</keyword>
<dbReference type="GO" id="GO:0008234">
    <property type="term" value="F:cysteine-type peptidase activity"/>
    <property type="evidence" value="ECO:0007669"/>
    <property type="project" value="UniProtKB-KW"/>
</dbReference>
<evidence type="ECO:0000313" key="6">
    <source>
        <dbReference type="EMBL" id="RDI48204.1"/>
    </source>
</evidence>
<feature type="domain" description="NlpC/P60" evidence="5">
    <location>
        <begin position="105"/>
        <end position="219"/>
    </location>
</feature>
<keyword evidence="4" id="KW-0788">Thiol protease</keyword>
<proteinExistence type="inferred from homology"/>
<dbReference type="GO" id="GO:0006508">
    <property type="term" value="P:proteolysis"/>
    <property type="evidence" value="ECO:0007669"/>
    <property type="project" value="UniProtKB-KW"/>
</dbReference>
<sequence>MGKHSLQRESRLPNSVKGALVFGAVAASTGAMPAVSAQAATINVPGFGNFDVPISPEFDQQVAQANQALADHADQIKGAQQALSPQAMPAPNAAPAMPGFMQQQLTPAGEALDAAKTKIGAQYVWGGNGPNGFDCSGLVKWAYKQVGIDLPRTSFEQSHVGKPVAYEDLQPGDLVIQNGGGHVAMYAGDGQILHAPQAGDPVEYAHLNPDSIVTARRVS</sequence>
<protein>
    <submittedName>
        <fullName evidence="6">Cell wall-associated NlpC family hydrolase</fullName>
    </submittedName>
</protein>
<accession>A0A370GZV4</accession>
<evidence type="ECO:0000259" key="5">
    <source>
        <dbReference type="PROSITE" id="PS51935"/>
    </source>
</evidence>
<reference evidence="6 7" key="1">
    <citation type="submission" date="2018-07" db="EMBL/GenBank/DDBJ databases">
        <title>Genomic Encyclopedia of Type Strains, Phase IV (KMG-IV): sequencing the most valuable type-strain genomes for metagenomic binning, comparative biology and taxonomic classification.</title>
        <authorList>
            <person name="Goeker M."/>
        </authorList>
    </citation>
    <scope>NUCLEOTIDE SEQUENCE [LARGE SCALE GENOMIC DNA]</scope>
    <source>
        <strain evidence="6 7">DSM 44952</strain>
    </source>
</reference>
<evidence type="ECO:0000256" key="1">
    <source>
        <dbReference type="ARBA" id="ARBA00007074"/>
    </source>
</evidence>
<dbReference type="PANTHER" id="PTHR47359:SF3">
    <property type="entry name" value="NLP_P60 DOMAIN-CONTAINING PROTEIN-RELATED"/>
    <property type="match status" value="1"/>
</dbReference>
<dbReference type="RefSeq" id="WP_246011466.1">
    <property type="nucleotide sequence ID" value="NZ_QQAZ01000008.1"/>
</dbReference>
<dbReference type="InterPro" id="IPR000064">
    <property type="entry name" value="NLP_P60_dom"/>
</dbReference>
<comment type="caution">
    <text evidence="6">The sequence shown here is derived from an EMBL/GenBank/DDBJ whole genome shotgun (WGS) entry which is preliminary data.</text>
</comment>
<dbReference type="Pfam" id="PF00877">
    <property type="entry name" value="NLPC_P60"/>
    <property type="match status" value="1"/>
</dbReference>
<dbReference type="EMBL" id="QQAZ01000008">
    <property type="protein sequence ID" value="RDI48204.1"/>
    <property type="molecule type" value="Genomic_DNA"/>
</dbReference>
<evidence type="ECO:0000256" key="3">
    <source>
        <dbReference type="ARBA" id="ARBA00022801"/>
    </source>
</evidence>